<evidence type="ECO:0008006" key="3">
    <source>
        <dbReference type="Google" id="ProtNLM"/>
    </source>
</evidence>
<gene>
    <name evidence="1" type="primary">A09p017650.1_BraROA</name>
    <name evidence="1" type="ORF">IGI04_034317</name>
</gene>
<proteinExistence type="predicted"/>
<sequence>MGCVGASFSTFYNTALYLSGLFWQFTPLNLLRKKTSRKSGGIYCLIMHGGETTESSYVSRLVLGLPFALFVWCVRSSTSAFVVRLGLSKSPNWTTMDIKAYLLYEPGCEPRNMHIPCIRRGEDEGPYYTHEEEERLINKQVEESKGFDIDFKQFRYVFNYKPLDFDDDEMAIEPETTRELMDREDTRATHYEFVKVTKANYYNSATAATVYFITYQGKASSDDEPRDFRAKVVHNYHTPAKYISCEMKPYKNVHFIETAENEDAKRTKKGKRL</sequence>
<dbReference type="PANTHER" id="PTHR31228">
    <property type="entry name" value="CYSTATIN/MONELLIN SUPERFAMILY PROTEIN"/>
    <property type="match status" value="1"/>
</dbReference>
<comment type="caution">
    <text evidence="1">The sequence shown here is derived from an EMBL/GenBank/DDBJ whole genome shotgun (WGS) entry which is preliminary data.</text>
</comment>
<evidence type="ECO:0000313" key="2">
    <source>
        <dbReference type="Proteomes" id="UP000823674"/>
    </source>
</evidence>
<reference evidence="1 2" key="1">
    <citation type="submission" date="2021-03" db="EMBL/GenBank/DDBJ databases">
        <authorList>
            <person name="King G.J."/>
            <person name="Bancroft I."/>
            <person name="Baten A."/>
            <person name="Bloomfield J."/>
            <person name="Borpatragohain P."/>
            <person name="He Z."/>
            <person name="Irish N."/>
            <person name="Irwin J."/>
            <person name="Liu K."/>
            <person name="Mauleon R.P."/>
            <person name="Moore J."/>
            <person name="Morris R."/>
            <person name="Ostergaard L."/>
            <person name="Wang B."/>
            <person name="Wells R."/>
        </authorList>
    </citation>
    <scope>NUCLEOTIDE SEQUENCE [LARGE SCALE GENOMIC DNA]</scope>
    <source>
        <strain evidence="1">R-o-18</strain>
        <tissue evidence="1">Leaf</tissue>
    </source>
</reference>
<evidence type="ECO:0000313" key="1">
    <source>
        <dbReference type="EMBL" id="KAG5382847.1"/>
    </source>
</evidence>
<dbReference type="Proteomes" id="UP000823674">
    <property type="component" value="Chromosome A09"/>
</dbReference>
<organism evidence="1 2">
    <name type="scientific">Brassica rapa subsp. trilocularis</name>
    <dbReference type="NCBI Taxonomy" id="1813537"/>
    <lineage>
        <taxon>Eukaryota</taxon>
        <taxon>Viridiplantae</taxon>
        <taxon>Streptophyta</taxon>
        <taxon>Embryophyta</taxon>
        <taxon>Tracheophyta</taxon>
        <taxon>Spermatophyta</taxon>
        <taxon>Magnoliopsida</taxon>
        <taxon>eudicotyledons</taxon>
        <taxon>Gunneridae</taxon>
        <taxon>Pentapetalae</taxon>
        <taxon>rosids</taxon>
        <taxon>malvids</taxon>
        <taxon>Brassicales</taxon>
        <taxon>Brassicaceae</taxon>
        <taxon>Brassiceae</taxon>
        <taxon>Brassica</taxon>
    </lineage>
</organism>
<dbReference type="PANTHER" id="PTHR31228:SF36">
    <property type="entry name" value="CYSTATIN_MONELLIN SUPERFAMILY PROTEIN"/>
    <property type="match status" value="1"/>
</dbReference>
<dbReference type="EMBL" id="JADBGQ010000008">
    <property type="protein sequence ID" value="KAG5382847.1"/>
    <property type="molecule type" value="Genomic_DNA"/>
</dbReference>
<accession>A0ABQ7L8C7</accession>
<name>A0ABQ7L8C7_BRACM</name>
<keyword evidence="2" id="KW-1185">Reference proteome</keyword>
<protein>
    <recommendedName>
        <fullName evidence="3">Cystatin domain-containing protein</fullName>
    </recommendedName>
</protein>